<reference evidence="2" key="1">
    <citation type="journal article" date="2017" name="Parasit. Vectors">
        <title>Sialotranscriptomics of Rhipicephalus zambeziensis reveals intricate expression profiles of secretory proteins and suggests tight temporal transcriptional regulation during blood-feeding.</title>
        <authorList>
            <person name="de Castro M.H."/>
            <person name="de Klerk D."/>
            <person name="Pienaar R."/>
            <person name="Rees D.J.G."/>
            <person name="Mans B.J."/>
        </authorList>
    </citation>
    <scope>NUCLEOTIDE SEQUENCE</scope>
    <source>
        <tissue evidence="2">Salivary glands</tissue>
    </source>
</reference>
<name>A0A224YQK6_9ACAR</name>
<keyword evidence="1" id="KW-0812">Transmembrane</keyword>
<proteinExistence type="predicted"/>
<dbReference type="AlphaFoldDB" id="A0A224YQK6"/>
<dbReference type="EMBL" id="GFPF01008732">
    <property type="protein sequence ID" value="MAA19878.1"/>
    <property type="molecule type" value="Transcribed_RNA"/>
</dbReference>
<feature type="transmembrane region" description="Helical" evidence="1">
    <location>
        <begin position="109"/>
        <end position="130"/>
    </location>
</feature>
<keyword evidence="1" id="KW-0472">Membrane</keyword>
<evidence type="ECO:0000313" key="2">
    <source>
        <dbReference type="EMBL" id="MAA19878.1"/>
    </source>
</evidence>
<evidence type="ECO:0000256" key="1">
    <source>
        <dbReference type="SAM" id="Phobius"/>
    </source>
</evidence>
<sequence length="171" mass="18890">MNIYDKAYTHAPPLFVGMIFGCLAVKRHHLSKMVQSAAWVLAVTVSLAALLGVRSWFEGRQPQRLEAAIYGGMHRVSWGLSVGWVMYACATGRGGFVTKILAWPIMYPLGRLSFSVYMVHILLMGTNAILSREHITQQPFLHVSNSTLKGAVWSKDSSVACARSILPQAQE</sequence>
<dbReference type="PANTHER" id="PTHR11161:SF0">
    <property type="entry name" value="O-ACYLTRANSFERASE LIKE PROTEIN"/>
    <property type="match status" value="1"/>
</dbReference>
<dbReference type="InterPro" id="IPR052728">
    <property type="entry name" value="O2_lipid_transport_reg"/>
</dbReference>
<feature type="transmembrane region" description="Helical" evidence="1">
    <location>
        <begin position="37"/>
        <end position="57"/>
    </location>
</feature>
<accession>A0A224YQK6</accession>
<feature type="transmembrane region" description="Helical" evidence="1">
    <location>
        <begin position="77"/>
        <end position="97"/>
    </location>
</feature>
<dbReference type="PANTHER" id="PTHR11161">
    <property type="entry name" value="O-ACYLTRANSFERASE"/>
    <property type="match status" value="1"/>
</dbReference>
<evidence type="ECO:0008006" key="3">
    <source>
        <dbReference type="Google" id="ProtNLM"/>
    </source>
</evidence>
<organism evidence="2">
    <name type="scientific">Rhipicephalus zambeziensis</name>
    <dbReference type="NCBI Taxonomy" id="60191"/>
    <lineage>
        <taxon>Eukaryota</taxon>
        <taxon>Metazoa</taxon>
        <taxon>Ecdysozoa</taxon>
        <taxon>Arthropoda</taxon>
        <taxon>Chelicerata</taxon>
        <taxon>Arachnida</taxon>
        <taxon>Acari</taxon>
        <taxon>Parasitiformes</taxon>
        <taxon>Ixodida</taxon>
        <taxon>Ixodoidea</taxon>
        <taxon>Ixodidae</taxon>
        <taxon>Rhipicephalinae</taxon>
        <taxon>Rhipicephalus</taxon>
        <taxon>Rhipicephalus</taxon>
    </lineage>
</organism>
<protein>
    <recommendedName>
        <fullName evidence="3">Nose resistant to fluoxetine protein 6</fullName>
    </recommendedName>
</protein>
<dbReference type="PROSITE" id="PS51257">
    <property type="entry name" value="PROKAR_LIPOPROTEIN"/>
    <property type="match status" value="1"/>
</dbReference>
<feature type="transmembrane region" description="Helical" evidence="1">
    <location>
        <begin position="6"/>
        <end position="25"/>
    </location>
</feature>
<keyword evidence="1" id="KW-1133">Transmembrane helix</keyword>